<dbReference type="SUPFAM" id="SSF57903">
    <property type="entry name" value="FYVE/PHD zinc finger"/>
    <property type="match status" value="1"/>
</dbReference>
<dbReference type="CDD" id="cd15505">
    <property type="entry name" value="PHD_ING"/>
    <property type="match status" value="1"/>
</dbReference>
<feature type="binding site" evidence="8">
    <location>
        <position position="314"/>
    </location>
    <ligand>
        <name>Zn(2+)</name>
        <dbReference type="ChEBI" id="CHEBI:29105"/>
        <label>2</label>
    </ligand>
</feature>
<dbReference type="Proteomes" id="UP000308652">
    <property type="component" value="Unassembled WGS sequence"/>
</dbReference>
<evidence type="ECO:0000256" key="11">
    <source>
        <dbReference type="SAM" id="Coils"/>
    </source>
</evidence>
<feature type="region of interest" description="Disordered" evidence="12">
    <location>
        <begin position="204"/>
        <end position="268"/>
    </location>
</feature>
<dbReference type="AlphaFoldDB" id="A0A5C3M5S1"/>
<keyword evidence="15" id="KW-1185">Reference proteome</keyword>
<feature type="site" description="Histone H3K4me3 binding" evidence="7">
    <location>
        <position position="300"/>
    </location>
</feature>
<dbReference type="PROSITE" id="PS01359">
    <property type="entry name" value="ZF_PHD_1"/>
    <property type="match status" value="1"/>
</dbReference>
<dbReference type="GO" id="GO:0005634">
    <property type="term" value="C:nucleus"/>
    <property type="evidence" value="ECO:0007669"/>
    <property type="project" value="UniProtKB-SubCell"/>
</dbReference>
<keyword evidence="3 8" id="KW-0479">Metal-binding</keyword>
<dbReference type="GO" id="GO:0006325">
    <property type="term" value="P:chromatin organization"/>
    <property type="evidence" value="ECO:0007669"/>
    <property type="project" value="UniProtKB-KW"/>
</dbReference>
<dbReference type="Gene3D" id="6.10.140.1740">
    <property type="match status" value="1"/>
</dbReference>
<proteinExistence type="inferred from homology"/>
<keyword evidence="10" id="KW-0156">Chromatin regulator</keyword>
<dbReference type="STRING" id="68775.A0A5C3M5S1"/>
<gene>
    <name evidence="14" type="ORF">BDQ12DRAFT_667880</name>
</gene>
<comment type="subunit">
    <text evidence="10">Component of an histone acetyltransferase complex. Interacts with H3K4me3 and to a lesser extent with H3K4me2.</text>
</comment>
<dbReference type="EMBL" id="ML213614">
    <property type="protein sequence ID" value="TFK36471.1"/>
    <property type="molecule type" value="Genomic_DNA"/>
</dbReference>
<dbReference type="InterPro" id="IPR019787">
    <property type="entry name" value="Znf_PHD-finger"/>
</dbReference>
<dbReference type="SMART" id="SM01408">
    <property type="entry name" value="ING"/>
    <property type="match status" value="1"/>
</dbReference>
<name>A0A5C3M5S1_9AGAR</name>
<feature type="binding site" evidence="8">
    <location>
        <position position="319"/>
    </location>
    <ligand>
        <name>Zn(2+)</name>
        <dbReference type="ChEBI" id="CHEBI:29105"/>
        <label>2</label>
    </ligand>
</feature>
<feature type="binding site" evidence="8">
    <location>
        <position position="344"/>
    </location>
    <ligand>
        <name>Zn(2+)</name>
        <dbReference type="ChEBI" id="CHEBI:29105"/>
        <label>2</label>
    </ligand>
</feature>
<keyword evidence="6 10" id="KW-0539">Nucleus</keyword>
<evidence type="ECO:0000256" key="9">
    <source>
        <dbReference type="PROSITE-ProRule" id="PRU00146"/>
    </source>
</evidence>
<comment type="subcellular location">
    <subcellularLocation>
        <location evidence="1 10">Nucleus</location>
    </subcellularLocation>
</comment>
<feature type="region of interest" description="Disordered" evidence="12">
    <location>
        <begin position="69"/>
        <end position="88"/>
    </location>
</feature>
<accession>A0A5C3M5S1</accession>
<dbReference type="Pfam" id="PF12998">
    <property type="entry name" value="ING"/>
    <property type="match status" value="1"/>
</dbReference>
<feature type="binding site" evidence="8">
    <location>
        <position position="303"/>
    </location>
    <ligand>
        <name>Zn(2+)</name>
        <dbReference type="ChEBI" id="CHEBI:29105"/>
        <label>1</label>
    </ligand>
</feature>
<dbReference type="GO" id="GO:0000785">
    <property type="term" value="C:chromatin"/>
    <property type="evidence" value="ECO:0007669"/>
    <property type="project" value="UniProtKB-ARBA"/>
</dbReference>
<dbReference type="InterPro" id="IPR013083">
    <property type="entry name" value="Znf_RING/FYVE/PHD"/>
</dbReference>
<evidence type="ECO:0000256" key="2">
    <source>
        <dbReference type="ARBA" id="ARBA00010210"/>
    </source>
</evidence>
<feature type="binding site" evidence="8">
    <location>
        <position position="325"/>
    </location>
    <ligand>
        <name>Zn(2+)</name>
        <dbReference type="ChEBI" id="CHEBI:29105"/>
        <label>1</label>
    </ligand>
</feature>
<protein>
    <recommendedName>
        <fullName evidence="10">Chromatin modification-related protein</fullName>
    </recommendedName>
</protein>
<feature type="site" description="Histone H3K4me3 binding" evidence="7">
    <location>
        <position position="323"/>
    </location>
</feature>
<evidence type="ECO:0000256" key="5">
    <source>
        <dbReference type="ARBA" id="ARBA00022833"/>
    </source>
</evidence>
<feature type="coiled-coil region" evidence="11">
    <location>
        <begin position="29"/>
        <end position="56"/>
    </location>
</feature>
<evidence type="ECO:0000256" key="4">
    <source>
        <dbReference type="ARBA" id="ARBA00022771"/>
    </source>
</evidence>
<feature type="binding site" evidence="8">
    <location>
        <position position="341"/>
    </location>
    <ligand>
        <name>Zn(2+)</name>
        <dbReference type="ChEBI" id="CHEBI:29105"/>
        <label>2</label>
    </ligand>
</feature>
<feature type="compositionally biased region" description="Low complexity" evidence="12">
    <location>
        <begin position="236"/>
        <end position="252"/>
    </location>
</feature>
<evidence type="ECO:0000256" key="7">
    <source>
        <dbReference type="PIRSR" id="PIRSR628651-50"/>
    </source>
</evidence>
<dbReference type="InterPro" id="IPR028651">
    <property type="entry name" value="ING_fam"/>
</dbReference>
<comment type="function">
    <text evidence="10">Component of an histone acetyltransferase complex.</text>
</comment>
<evidence type="ECO:0000313" key="14">
    <source>
        <dbReference type="EMBL" id="TFK36471.1"/>
    </source>
</evidence>
<evidence type="ECO:0000256" key="6">
    <source>
        <dbReference type="ARBA" id="ARBA00023242"/>
    </source>
</evidence>
<reference evidence="14 15" key="1">
    <citation type="journal article" date="2019" name="Nat. Ecol. Evol.">
        <title>Megaphylogeny resolves global patterns of mushroom evolution.</title>
        <authorList>
            <person name="Varga T."/>
            <person name="Krizsan K."/>
            <person name="Foldi C."/>
            <person name="Dima B."/>
            <person name="Sanchez-Garcia M."/>
            <person name="Sanchez-Ramirez S."/>
            <person name="Szollosi G.J."/>
            <person name="Szarkandi J.G."/>
            <person name="Papp V."/>
            <person name="Albert L."/>
            <person name="Andreopoulos W."/>
            <person name="Angelini C."/>
            <person name="Antonin V."/>
            <person name="Barry K.W."/>
            <person name="Bougher N.L."/>
            <person name="Buchanan P."/>
            <person name="Buyck B."/>
            <person name="Bense V."/>
            <person name="Catcheside P."/>
            <person name="Chovatia M."/>
            <person name="Cooper J."/>
            <person name="Damon W."/>
            <person name="Desjardin D."/>
            <person name="Finy P."/>
            <person name="Geml J."/>
            <person name="Haridas S."/>
            <person name="Hughes K."/>
            <person name="Justo A."/>
            <person name="Karasinski D."/>
            <person name="Kautmanova I."/>
            <person name="Kiss B."/>
            <person name="Kocsube S."/>
            <person name="Kotiranta H."/>
            <person name="LaButti K.M."/>
            <person name="Lechner B.E."/>
            <person name="Liimatainen K."/>
            <person name="Lipzen A."/>
            <person name="Lukacs Z."/>
            <person name="Mihaltcheva S."/>
            <person name="Morgado L.N."/>
            <person name="Niskanen T."/>
            <person name="Noordeloos M.E."/>
            <person name="Ohm R.A."/>
            <person name="Ortiz-Santana B."/>
            <person name="Ovrebo C."/>
            <person name="Racz N."/>
            <person name="Riley R."/>
            <person name="Savchenko A."/>
            <person name="Shiryaev A."/>
            <person name="Soop K."/>
            <person name="Spirin V."/>
            <person name="Szebenyi C."/>
            <person name="Tomsovsky M."/>
            <person name="Tulloss R.E."/>
            <person name="Uehling J."/>
            <person name="Grigoriev I.V."/>
            <person name="Vagvolgyi C."/>
            <person name="Papp T."/>
            <person name="Martin F.M."/>
            <person name="Miettinen O."/>
            <person name="Hibbett D.S."/>
            <person name="Nagy L.G."/>
        </authorList>
    </citation>
    <scope>NUCLEOTIDE SEQUENCE [LARGE SCALE GENOMIC DNA]</scope>
    <source>
        <strain evidence="14 15">CBS 166.37</strain>
    </source>
</reference>
<dbReference type="InterPro" id="IPR024610">
    <property type="entry name" value="ING_N_histone-binding"/>
</dbReference>
<dbReference type="CDD" id="cd16858">
    <property type="entry name" value="ING_ING3_Yng2p"/>
    <property type="match status" value="1"/>
</dbReference>
<dbReference type="GO" id="GO:0008270">
    <property type="term" value="F:zinc ion binding"/>
    <property type="evidence" value="ECO:0007669"/>
    <property type="project" value="UniProtKB-KW"/>
</dbReference>
<keyword evidence="4 9" id="KW-0863">Zinc-finger</keyword>
<keyword evidence="5 8" id="KW-0862">Zinc</keyword>
<feature type="site" description="Histone H3K4me3 binding" evidence="7">
    <location>
        <position position="311"/>
    </location>
</feature>
<evidence type="ECO:0000313" key="15">
    <source>
        <dbReference type="Proteomes" id="UP000308652"/>
    </source>
</evidence>
<evidence type="ECO:0000256" key="1">
    <source>
        <dbReference type="ARBA" id="ARBA00004123"/>
    </source>
</evidence>
<feature type="site" description="Histone H3K4me3 binding" evidence="7">
    <location>
        <position position="315"/>
    </location>
</feature>
<comment type="domain">
    <text evidence="10">The PHD-type zinc finger mediates the binding to H3K4me3.</text>
</comment>
<feature type="binding site" evidence="8">
    <location>
        <position position="301"/>
    </location>
    <ligand>
        <name>Zn(2+)</name>
        <dbReference type="ChEBI" id="CHEBI:29105"/>
        <label>1</label>
    </ligand>
</feature>
<evidence type="ECO:0000256" key="10">
    <source>
        <dbReference type="RuleBase" id="RU361213"/>
    </source>
</evidence>
<dbReference type="OrthoDB" id="5411773at2759"/>
<dbReference type="InterPro" id="IPR019786">
    <property type="entry name" value="Zinc_finger_PHD-type_CS"/>
</dbReference>
<feature type="domain" description="PHD-type" evidence="13">
    <location>
        <begin position="298"/>
        <end position="347"/>
    </location>
</feature>
<organism evidence="14 15">
    <name type="scientific">Crucibulum laeve</name>
    <dbReference type="NCBI Taxonomy" id="68775"/>
    <lineage>
        <taxon>Eukaryota</taxon>
        <taxon>Fungi</taxon>
        <taxon>Dikarya</taxon>
        <taxon>Basidiomycota</taxon>
        <taxon>Agaricomycotina</taxon>
        <taxon>Agaricomycetes</taxon>
        <taxon>Agaricomycetidae</taxon>
        <taxon>Agaricales</taxon>
        <taxon>Agaricineae</taxon>
        <taxon>Nidulariaceae</taxon>
        <taxon>Crucibulum</taxon>
    </lineage>
</organism>
<feature type="binding site" evidence="8">
    <location>
        <position position="328"/>
    </location>
    <ligand>
        <name>Zn(2+)</name>
        <dbReference type="ChEBI" id="CHEBI:29105"/>
        <label>1</label>
    </ligand>
</feature>
<evidence type="ECO:0000256" key="12">
    <source>
        <dbReference type="SAM" id="MobiDB-lite"/>
    </source>
</evidence>
<dbReference type="InterPro" id="IPR001965">
    <property type="entry name" value="Znf_PHD"/>
</dbReference>
<dbReference type="PROSITE" id="PS50016">
    <property type="entry name" value="ZF_PHD_2"/>
    <property type="match status" value="1"/>
</dbReference>
<dbReference type="InterPro" id="IPR011011">
    <property type="entry name" value="Znf_FYVE_PHD"/>
</dbReference>
<comment type="similarity">
    <text evidence="2 10">Belongs to the ING family.</text>
</comment>
<dbReference type="Gene3D" id="3.30.40.10">
    <property type="entry name" value="Zinc/RING finger domain, C3HC4 (zinc finger)"/>
    <property type="match status" value="1"/>
</dbReference>
<dbReference type="SMART" id="SM00249">
    <property type="entry name" value="PHD"/>
    <property type="match status" value="1"/>
</dbReference>
<sequence length="363" mass="38515">MSIAVPNFEEAAAVASEFIYSIDNLPHEVSHLLQEIKLKEARVQDLQHEIDRDSAKYIRHSVRSSISAASSAASTPGPSGASPAPAVTPKPSTLLLPTKIAASYAEINTLAEEKCLLAQRLIDLIALTRSKLESEIVKVRVLQGEVIEGPATLPIPVEVPVLPVAGIPLSIGESLKNALLSRAASPVVAAASPTAATSISVASIGGSANKKRKTTATTALKMSPIKTTKSSKQRRSASPAVVAIPPASAGGVHQRSRLSRQILPEPDSMDVDAEGELEAEGEADAEGVDDAEGEEDERLYCFCQKHSYGDMIACDNEGCPYEWFHLSCVGMKQPLPDKWYCQECKSKGAGVAPPPPPKKGRKK</sequence>
<evidence type="ECO:0000256" key="8">
    <source>
        <dbReference type="PIRSR" id="PIRSR628651-51"/>
    </source>
</evidence>
<evidence type="ECO:0000259" key="13">
    <source>
        <dbReference type="PROSITE" id="PS50016"/>
    </source>
</evidence>
<evidence type="ECO:0000256" key="3">
    <source>
        <dbReference type="ARBA" id="ARBA00022723"/>
    </source>
</evidence>
<dbReference type="PANTHER" id="PTHR10333">
    <property type="entry name" value="INHIBITOR OF GROWTH PROTEIN"/>
    <property type="match status" value="1"/>
</dbReference>
<keyword evidence="11" id="KW-0175">Coiled coil</keyword>